<feature type="region of interest" description="Disordered" evidence="4">
    <location>
        <begin position="385"/>
        <end position="423"/>
    </location>
</feature>
<protein>
    <submittedName>
        <fullName evidence="7">Efflux RND transporter periplasmic adaptor subunit</fullName>
    </submittedName>
</protein>
<evidence type="ECO:0000256" key="5">
    <source>
        <dbReference type="SAM" id="Phobius"/>
    </source>
</evidence>
<gene>
    <name evidence="7" type="ORF">P8V03_14670</name>
</gene>
<proteinExistence type="predicted"/>
<accession>A0ABU4JW62</accession>
<dbReference type="RefSeq" id="WP_318798736.1">
    <property type="nucleotide sequence ID" value="NZ_JARUJP010000019.1"/>
</dbReference>
<dbReference type="InterPro" id="IPR058636">
    <property type="entry name" value="Beta-barrel_YknX"/>
</dbReference>
<evidence type="ECO:0000313" key="7">
    <source>
        <dbReference type="EMBL" id="MDW8802391.1"/>
    </source>
</evidence>
<dbReference type="Gene3D" id="2.40.50.100">
    <property type="match status" value="2"/>
</dbReference>
<dbReference type="Pfam" id="PF25990">
    <property type="entry name" value="Beta-barrel_YknX"/>
    <property type="match status" value="1"/>
</dbReference>
<dbReference type="SUPFAM" id="SSF111369">
    <property type="entry name" value="HlyD-like secretion proteins"/>
    <property type="match status" value="2"/>
</dbReference>
<keyword evidence="2 3" id="KW-0175">Coiled coil</keyword>
<dbReference type="InterPro" id="IPR050465">
    <property type="entry name" value="UPF0194_transport"/>
</dbReference>
<reference evidence="7 8" key="1">
    <citation type="submission" date="2023-04" db="EMBL/GenBank/DDBJ databases">
        <title>Clostridium tannerae sp. nov., isolated from the fecal material of an alpaca.</title>
        <authorList>
            <person name="Miller S."/>
            <person name="Hendry M."/>
            <person name="King J."/>
            <person name="Sankaranarayanan K."/>
            <person name="Lawson P.A."/>
        </authorList>
    </citation>
    <scope>NUCLEOTIDE SEQUENCE [LARGE SCALE GENOMIC DNA]</scope>
    <source>
        <strain evidence="7 8">A1-XYC3</strain>
    </source>
</reference>
<dbReference type="EMBL" id="JARUJP010000019">
    <property type="protein sequence ID" value="MDW8802391.1"/>
    <property type="molecule type" value="Genomic_DNA"/>
</dbReference>
<evidence type="ECO:0000256" key="3">
    <source>
        <dbReference type="SAM" id="Coils"/>
    </source>
</evidence>
<evidence type="ECO:0000256" key="1">
    <source>
        <dbReference type="ARBA" id="ARBA00004196"/>
    </source>
</evidence>
<keyword evidence="5" id="KW-0472">Membrane</keyword>
<dbReference type="Proteomes" id="UP001281656">
    <property type="component" value="Unassembled WGS sequence"/>
</dbReference>
<organism evidence="7 8">
    <name type="scientific">Clostridium tanneri</name>
    <dbReference type="NCBI Taxonomy" id="3037988"/>
    <lineage>
        <taxon>Bacteria</taxon>
        <taxon>Bacillati</taxon>
        <taxon>Bacillota</taxon>
        <taxon>Clostridia</taxon>
        <taxon>Eubacteriales</taxon>
        <taxon>Clostridiaceae</taxon>
        <taxon>Clostridium</taxon>
    </lineage>
</organism>
<feature type="coiled-coil region" evidence="3">
    <location>
        <begin position="113"/>
        <end position="140"/>
    </location>
</feature>
<comment type="subcellular location">
    <subcellularLocation>
        <location evidence="1">Cell envelope</location>
    </subcellularLocation>
</comment>
<feature type="compositionally biased region" description="Polar residues" evidence="4">
    <location>
        <begin position="385"/>
        <end position="395"/>
    </location>
</feature>
<feature type="region of interest" description="Disordered" evidence="4">
    <location>
        <begin position="451"/>
        <end position="478"/>
    </location>
</feature>
<keyword evidence="8" id="KW-1185">Reference proteome</keyword>
<evidence type="ECO:0000259" key="6">
    <source>
        <dbReference type="Pfam" id="PF25990"/>
    </source>
</evidence>
<dbReference type="Gene3D" id="2.40.420.20">
    <property type="match status" value="1"/>
</dbReference>
<feature type="transmembrane region" description="Helical" evidence="5">
    <location>
        <begin position="12"/>
        <end position="33"/>
    </location>
</feature>
<evidence type="ECO:0000313" key="8">
    <source>
        <dbReference type="Proteomes" id="UP001281656"/>
    </source>
</evidence>
<sequence length="478" mass="51149">MEKVLAVIKKRGVKILIIAVIAVGVGTGGYYIYKQYSTSNKVVSTVKFDMSKVQKTNLAVTVQATGTIAGVDQVNLYSTNSGVVEGMNYEEGSTIEKGAVFCTINNDKQGQETETAQNSLSQKKLDLEKLEKQLDDVYIKAPIDGKVKSVFVASGDDIASVKPAYGGMAIITTGENDELEVAIPFPSSGKVKEVHISAGDSIKKGQTMFKLDDSDTINSIKSKKIEIQQAQSDLNYKLQTAADSTIVSPISGIISGLNIKNGDVTPDDKAMVTVIDISKMKVIVPVDELDIDKIQIGQKTKISVQNIKDKTYEGVVEKISQSGKTSDSVTTFDVTVSIDNPERLKIGMNADVTIEVENKENVLAVPLEAITEKNGKKYVMVQDSAGNVNSKTRQPSSSSSKSSQTAKNNTQLSGNKPSTPGKLVEVQTGLKNQTMIEITSGLTENQTVMVQLPESSSSNKTNTQRGGGGMMGGPPMGR</sequence>
<evidence type="ECO:0000256" key="2">
    <source>
        <dbReference type="ARBA" id="ARBA00023054"/>
    </source>
</evidence>
<keyword evidence="5" id="KW-1133">Transmembrane helix</keyword>
<dbReference type="Gene3D" id="2.40.30.170">
    <property type="match status" value="1"/>
</dbReference>
<feature type="compositionally biased region" description="Polar residues" evidence="4">
    <location>
        <begin position="404"/>
        <end position="418"/>
    </location>
</feature>
<name>A0ABU4JW62_9CLOT</name>
<feature type="compositionally biased region" description="Gly residues" evidence="4">
    <location>
        <begin position="465"/>
        <end position="478"/>
    </location>
</feature>
<feature type="domain" description="YknX-like beta-barrel" evidence="6">
    <location>
        <begin position="281"/>
        <end position="354"/>
    </location>
</feature>
<dbReference type="PANTHER" id="PTHR32347">
    <property type="entry name" value="EFFLUX SYSTEM COMPONENT YKNX-RELATED"/>
    <property type="match status" value="1"/>
</dbReference>
<comment type="caution">
    <text evidence="7">The sequence shown here is derived from an EMBL/GenBank/DDBJ whole genome shotgun (WGS) entry which is preliminary data.</text>
</comment>
<feature type="compositionally biased region" description="Polar residues" evidence="4">
    <location>
        <begin position="451"/>
        <end position="464"/>
    </location>
</feature>
<dbReference type="PANTHER" id="PTHR32347:SF14">
    <property type="entry name" value="EFFLUX SYSTEM COMPONENT YKNX-RELATED"/>
    <property type="match status" value="1"/>
</dbReference>
<keyword evidence="5" id="KW-0812">Transmembrane</keyword>
<evidence type="ECO:0000256" key="4">
    <source>
        <dbReference type="SAM" id="MobiDB-lite"/>
    </source>
</evidence>
<dbReference type="Gene3D" id="1.10.287.470">
    <property type="entry name" value="Helix hairpin bin"/>
    <property type="match status" value="1"/>
</dbReference>